<protein>
    <submittedName>
        <fullName evidence="1">CGG triplet repeat-binding protein 1-like</fullName>
    </submittedName>
</protein>
<organism evidence="1 2">
    <name type="scientific">Aphis craccivora</name>
    <name type="common">Cowpea aphid</name>
    <dbReference type="NCBI Taxonomy" id="307492"/>
    <lineage>
        <taxon>Eukaryota</taxon>
        <taxon>Metazoa</taxon>
        <taxon>Ecdysozoa</taxon>
        <taxon>Arthropoda</taxon>
        <taxon>Hexapoda</taxon>
        <taxon>Insecta</taxon>
        <taxon>Pterygota</taxon>
        <taxon>Neoptera</taxon>
        <taxon>Paraneoptera</taxon>
        <taxon>Hemiptera</taxon>
        <taxon>Sternorrhyncha</taxon>
        <taxon>Aphidomorpha</taxon>
        <taxon>Aphidoidea</taxon>
        <taxon>Aphididae</taxon>
        <taxon>Aphidini</taxon>
        <taxon>Aphis</taxon>
        <taxon>Aphis</taxon>
    </lineage>
</organism>
<dbReference type="EMBL" id="VUJU01013494">
    <property type="protein sequence ID" value="KAF0704679.1"/>
    <property type="molecule type" value="Genomic_DNA"/>
</dbReference>
<evidence type="ECO:0000313" key="2">
    <source>
        <dbReference type="Proteomes" id="UP000478052"/>
    </source>
</evidence>
<name>A0A6G0VPP9_APHCR</name>
<dbReference type="OrthoDB" id="10532261at2759"/>
<comment type="caution">
    <text evidence="1">The sequence shown here is derived from an EMBL/GenBank/DDBJ whole genome shotgun (WGS) entry which is preliminary data.</text>
</comment>
<gene>
    <name evidence="1" type="ORF">FWK35_00026383</name>
</gene>
<dbReference type="Proteomes" id="UP000478052">
    <property type="component" value="Unassembled WGS sequence"/>
</dbReference>
<accession>A0A6G0VPP9</accession>
<keyword evidence="2" id="KW-1185">Reference proteome</keyword>
<proteinExistence type="predicted"/>
<evidence type="ECO:0000313" key="1">
    <source>
        <dbReference type="EMBL" id="KAF0704679.1"/>
    </source>
</evidence>
<dbReference type="AlphaFoldDB" id="A0A6G0VPP9"/>
<sequence length="85" mass="9809">MHVIKPYQLSTTQRFQVTQHIGTAIHIANKQRKTTTVQQFITSSSSNKSTFNSDLCTALIKSDIPLRLSLPILFNPYIFNLYYKF</sequence>
<reference evidence="1 2" key="1">
    <citation type="submission" date="2019-08" db="EMBL/GenBank/DDBJ databases">
        <title>Whole genome of Aphis craccivora.</title>
        <authorList>
            <person name="Voronova N.V."/>
            <person name="Shulinski R.S."/>
            <person name="Bandarenka Y.V."/>
            <person name="Zhorov D.G."/>
            <person name="Warner D."/>
        </authorList>
    </citation>
    <scope>NUCLEOTIDE SEQUENCE [LARGE SCALE GENOMIC DNA]</scope>
    <source>
        <strain evidence="1">180601</strain>
        <tissue evidence="1">Whole Body</tissue>
    </source>
</reference>